<sequence>MFFFLLIVNLFTTNIVKEFSNQTRKNLEDFSECAEY</sequence>
<gene>
    <name evidence="2" type="ORF">rCG_62685</name>
</gene>
<evidence type="ECO:0000313" key="2">
    <source>
        <dbReference type="EMBL" id="EDM00733.1"/>
    </source>
</evidence>
<feature type="signal peptide" evidence="1">
    <location>
        <begin position="1"/>
        <end position="18"/>
    </location>
</feature>
<protein>
    <submittedName>
        <fullName evidence="2">RCG62685</fullName>
    </submittedName>
</protein>
<proteinExistence type="predicted"/>
<evidence type="ECO:0000313" key="3">
    <source>
        <dbReference type="Proteomes" id="UP000234681"/>
    </source>
</evidence>
<evidence type="ECO:0000256" key="1">
    <source>
        <dbReference type="SAM" id="SignalP"/>
    </source>
</evidence>
<dbReference type="Proteomes" id="UP000234681">
    <property type="component" value="Chromosome 2"/>
</dbReference>
<name>A6J656_RAT</name>
<reference evidence="2 3" key="1">
    <citation type="submission" date="2005-09" db="EMBL/GenBank/DDBJ databases">
        <authorList>
            <person name="Mural R.J."/>
            <person name="Li P.W."/>
            <person name="Adams M.D."/>
            <person name="Amanatides P.G."/>
            <person name="Baden-Tillson H."/>
            <person name="Barnstead M."/>
            <person name="Chin S.H."/>
            <person name="Dew I."/>
            <person name="Evans C.A."/>
            <person name="Ferriera S."/>
            <person name="Flanigan M."/>
            <person name="Fosler C."/>
            <person name="Glodek A."/>
            <person name="Gu Z."/>
            <person name="Holt R.A."/>
            <person name="Jennings D."/>
            <person name="Kraft C.L."/>
            <person name="Lu F."/>
            <person name="Nguyen T."/>
            <person name="Nusskern D.R."/>
            <person name="Pfannkoch C.M."/>
            <person name="Sitter C."/>
            <person name="Sutton G.G."/>
            <person name="Venter J.C."/>
            <person name="Wang Z."/>
            <person name="Woodage T."/>
            <person name="Zheng X.H."/>
            <person name="Zhong F."/>
        </authorList>
    </citation>
    <scope>NUCLEOTIDE SEQUENCE [LARGE SCALE GENOMIC DNA]</scope>
    <source>
        <strain>BN</strain>
        <strain evidence="3">Sprague-Dawley</strain>
    </source>
</reference>
<accession>A6J656</accession>
<keyword evidence="1" id="KW-0732">Signal</keyword>
<dbReference type="EMBL" id="CH473976">
    <property type="protein sequence ID" value="EDM00733.1"/>
    <property type="molecule type" value="Genomic_DNA"/>
</dbReference>
<dbReference type="AlphaFoldDB" id="A6J656"/>
<feature type="chain" id="PRO_5039915792" evidence="1">
    <location>
        <begin position="19"/>
        <end position="36"/>
    </location>
</feature>
<organism evidence="2 3">
    <name type="scientific">Rattus norvegicus</name>
    <name type="common">Rat</name>
    <dbReference type="NCBI Taxonomy" id="10116"/>
    <lineage>
        <taxon>Eukaryota</taxon>
        <taxon>Metazoa</taxon>
        <taxon>Chordata</taxon>
        <taxon>Craniata</taxon>
        <taxon>Vertebrata</taxon>
        <taxon>Euteleostomi</taxon>
        <taxon>Mammalia</taxon>
        <taxon>Eutheria</taxon>
        <taxon>Euarchontoglires</taxon>
        <taxon>Glires</taxon>
        <taxon>Rodentia</taxon>
        <taxon>Myomorpha</taxon>
        <taxon>Muroidea</taxon>
        <taxon>Muridae</taxon>
        <taxon>Murinae</taxon>
        <taxon>Rattus</taxon>
    </lineage>
</organism>